<accession>A0A1R1YML4</accession>
<evidence type="ECO:0000256" key="1">
    <source>
        <dbReference type="SAM" id="Coils"/>
    </source>
</evidence>
<keyword evidence="1" id="KW-0175">Coiled coil</keyword>
<keyword evidence="4" id="KW-1185">Reference proteome</keyword>
<evidence type="ECO:0000313" key="3">
    <source>
        <dbReference type="EMBL" id="OMJ28152.1"/>
    </source>
</evidence>
<protein>
    <submittedName>
        <fullName evidence="3">Uncharacterized protein</fullName>
    </submittedName>
</protein>
<proteinExistence type="predicted"/>
<name>A0A1R1YML4_9FUNG</name>
<sequence>MVKFVSVATFLLSLAVVAEHSRGVWAYNSAKKGDMYAGQQSTATEIDSRNNYPRYTRVQRIAKSHDGAASGAGYRASAASASATAAAMRKRQYNEKIEKLEKVANTAAEIFGIMEKMVATTGSKIEASYAKIKQARLDYGSKSKRETKKSAGTRKYVAYTEALDESLLGMEKDLAYYNKLIGGLKELESNTALPEIRSKASHLQKSIDKINSVHDEIAFAKANHKNRSKSGNLDYMDKVGAVYEYYINHIHE</sequence>
<gene>
    <name evidence="3" type="ORF">AYI69_g2377</name>
</gene>
<dbReference type="OrthoDB" id="5633780at2759"/>
<comment type="caution">
    <text evidence="3">The sequence shown here is derived from an EMBL/GenBank/DDBJ whole genome shotgun (WGS) entry which is preliminary data.</text>
</comment>
<dbReference type="EMBL" id="LSSM01000696">
    <property type="protein sequence ID" value="OMJ28152.1"/>
    <property type="molecule type" value="Genomic_DNA"/>
</dbReference>
<feature type="signal peptide" evidence="2">
    <location>
        <begin position="1"/>
        <end position="26"/>
    </location>
</feature>
<feature type="coiled-coil region" evidence="1">
    <location>
        <begin position="83"/>
        <end position="110"/>
    </location>
</feature>
<dbReference type="AlphaFoldDB" id="A0A1R1YML4"/>
<dbReference type="Proteomes" id="UP000187429">
    <property type="component" value="Unassembled WGS sequence"/>
</dbReference>
<organism evidence="3 4">
    <name type="scientific">Smittium culicis</name>
    <dbReference type="NCBI Taxonomy" id="133412"/>
    <lineage>
        <taxon>Eukaryota</taxon>
        <taxon>Fungi</taxon>
        <taxon>Fungi incertae sedis</taxon>
        <taxon>Zoopagomycota</taxon>
        <taxon>Kickxellomycotina</taxon>
        <taxon>Harpellomycetes</taxon>
        <taxon>Harpellales</taxon>
        <taxon>Legeriomycetaceae</taxon>
        <taxon>Smittium</taxon>
    </lineage>
</organism>
<evidence type="ECO:0000313" key="4">
    <source>
        <dbReference type="Proteomes" id="UP000187429"/>
    </source>
</evidence>
<reference evidence="4" key="1">
    <citation type="submission" date="2017-01" db="EMBL/GenBank/DDBJ databases">
        <authorList>
            <person name="Wang Y."/>
            <person name="White M."/>
            <person name="Kvist S."/>
            <person name="Moncalvo J.-M."/>
        </authorList>
    </citation>
    <scope>NUCLEOTIDE SEQUENCE [LARGE SCALE GENOMIC DNA]</scope>
    <source>
        <strain evidence="4">ID-206-W2</strain>
    </source>
</reference>
<evidence type="ECO:0000256" key="2">
    <source>
        <dbReference type="SAM" id="SignalP"/>
    </source>
</evidence>
<keyword evidence="2" id="KW-0732">Signal</keyword>
<feature type="chain" id="PRO_5012481101" evidence="2">
    <location>
        <begin position="27"/>
        <end position="252"/>
    </location>
</feature>